<comment type="pathway">
    <text evidence="2">Glycan biosynthesis; alginate biosynthesis.</text>
</comment>
<organism evidence="9 10">
    <name type="scientific">Prosthecobacter debontii</name>
    <dbReference type="NCBI Taxonomy" id="48467"/>
    <lineage>
        <taxon>Bacteria</taxon>
        <taxon>Pseudomonadati</taxon>
        <taxon>Verrucomicrobiota</taxon>
        <taxon>Verrucomicrobiia</taxon>
        <taxon>Verrucomicrobiales</taxon>
        <taxon>Verrucomicrobiaceae</taxon>
        <taxon>Prosthecobacter</taxon>
    </lineage>
</organism>
<evidence type="ECO:0000256" key="7">
    <source>
        <dbReference type="SAM" id="Phobius"/>
    </source>
</evidence>
<dbReference type="InterPro" id="IPR031811">
    <property type="entry name" value="ALGX/ALGJ_SGNH-like"/>
</dbReference>
<keyword evidence="5" id="KW-0574">Periplasm</keyword>
<evidence type="ECO:0000256" key="4">
    <source>
        <dbReference type="ARBA" id="ARBA00022729"/>
    </source>
</evidence>
<accession>A0A1T4XLR3</accession>
<sequence length="582" mass="64822">MLVGLIPVFFVVPLWMAGGSRVFSGSRCSRDSWAALSCIGWAGMKFWLAVEIYKTFRLCQLALPEATSAWSVGVGMLSFGLAFGLSVSGASDFFVALSWGTGRSLPSLLDRPFGAAGWADFWQRWGTRAEVGQQGMALSVGWIRCTWFLLSVGLWAGFHSVMGVWLIVQSMFLMLDLWLGRSAFWQHRIPQGIKVVIVMLTFVLGLPLLYSEGLKVAWSQWQTLFLPPADNLYSLMLEARLSTSRVCWLLSLGGALMLLPSPEWFGNRSVRSRIGIKIVGGGLCGVGVIATLPLLPMIPDSFQEMGKHVLGRLYSDGNSEVYIGAQGWLYPQKELDRFVQRPTQVRQTETLLKLLPKLQAQGVHLLVLPVPDKIMLQPEFVLPASYRGPIYPPGYHAALHSLKEAGVDVLDLTSKLWLSRQRRPLHFRQDSHWRWEAMKEMVVQLARHIREHYPQVIKDQTPLVDAFFIERHAIGDLAQSLRPSTPDSWWVPETTHLVSLSGLTDAEPSPVVVCGEELIRVYDDSQLSFPPETSDSFAGFPIQLAALLGRAVLTADIDKLFRTSMPSFDGKLVICVIQAGDL</sequence>
<evidence type="ECO:0000313" key="10">
    <source>
        <dbReference type="Proteomes" id="UP000190774"/>
    </source>
</evidence>
<keyword evidence="10" id="KW-1185">Reference proteome</keyword>
<evidence type="ECO:0000256" key="5">
    <source>
        <dbReference type="ARBA" id="ARBA00022764"/>
    </source>
</evidence>
<evidence type="ECO:0000256" key="3">
    <source>
        <dbReference type="ARBA" id="ARBA00022679"/>
    </source>
</evidence>
<feature type="transmembrane region" description="Helical" evidence="7">
    <location>
        <begin position="156"/>
        <end position="179"/>
    </location>
</feature>
<feature type="transmembrane region" description="Helical" evidence="7">
    <location>
        <begin position="74"/>
        <end position="99"/>
    </location>
</feature>
<evidence type="ECO:0000313" key="9">
    <source>
        <dbReference type="EMBL" id="SKA90509.1"/>
    </source>
</evidence>
<feature type="domain" description="AlgX/AlgJ SGNH hydrolase-like" evidence="8">
    <location>
        <begin position="321"/>
        <end position="493"/>
    </location>
</feature>
<dbReference type="GO" id="GO:0016740">
    <property type="term" value="F:transferase activity"/>
    <property type="evidence" value="ECO:0007669"/>
    <property type="project" value="UniProtKB-KW"/>
</dbReference>
<proteinExistence type="predicted"/>
<evidence type="ECO:0000256" key="1">
    <source>
        <dbReference type="ARBA" id="ARBA00004418"/>
    </source>
</evidence>
<keyword evidence="7" id="KW-1133">Transmembrane helix</keyword>
<gene>
    <name evidence="9" type="ORF">SAMN02745166_01714</name>
</gene>
<keyword evidence="9" id="KW-0378">Hydrolase</keyword>
<evidence type="ECO:0000259" key="8">
    <source>
        <dbReference type="Pfam" id="PF16822"/>
    </source>
</evidence>
<evidence type="ECO:0000256" key="6">
    <source>
        <dbReference type="ARBA" id="ARBA00022841"/>
    </source>
</evidence>
<feature type="transmembrane region" description="Helical" evidence="7">
    <location>
        <begin position="191"/>
        <end position="210"/>
    </location>
</feature>
<comment type="subcellular location">
    <subcellularLocation>
        <location evidence="1">Periplasm</location>
    </subcellularLocation>
</comment>
<evidence type="ECO:0000256" key="2">
    <source>
        <dbReference type="ARBA" id="ARBA00005182"/>
    </source>
</evidence>
<keyword evidence="4" id="KW-0732">Signal</keyword>
<dbReference type="Pfam" id="PF16822">
    <property type="entry name" value="ALGX"/>
    <property type="match status" value="1"/>
</dbReference>
<dbReference type="STRING" id="48467.SAMN02745166_01714"/>
<dbReference type="UniPathway" id="UPA00286"/>
<keyword evidence="7" id="KW-0812">Transmembrane</keyword>
<keyword evidence="6" id="KW-0016">Alginate biosynthesis</keyword>
<dbReference type="EMBL" id="FUYE01000004">
    <property type="protein sequence ID" value="SKA90509.1"/>
    <property type="molecule type" value="Genomic_DNA"/>
</dbReference>
<keyword evidence="7" id="KW-0472">Membrane</keyword>
<dbReference type="OrthoDB" id="175771at2"/>
<name>A0A1T4XLR3_9BACT</name>
<dbReference type="Proteomes" id="UP000190774">
    <property type="component" value="Unassembled WGS sequence"/>
</dbReference>
<feature type="transmembrane region" description="Helical" evidence="7">
    <location>
        <begin position="34"/>
        <end position="53"/>
    </location>
</feature>
<feature type="transmembrane region" description="Helical" evidence="7">
    <location>
        <begin position="274"/>
        <end position="295"/>
    </location>
</feature>
<dbReference type="AlphaFoldDB" id="A0A1T4XLR3"/>
<protein>
    <submittedName>
        <fullName evidence="9">SGNH hydrolase-like domain-containing protein, acetyltransferase AlgX</fullName>
    </submittedName>
</protein>
<reference evidence="10" key="1">
    <citation type="submission" date="2017-02" db="EMBL/GenBank/DDBJ databases">
        <authorList>
            <person name="Varghese N."/>
            <person name="Submissions S."/>
        </authorList>
    </citation>
    <scope>NUCLEOTIDE SEQUENCE [LARGE SCALE GENOMIC DNA]</scope>
    <source>
        <strain evidence="10">ATCC 700200</strain>
    </source>
</reference>
<dbReference type="GO" id="GO:0016787">
    <property type="term" value="F:hydrolase activity"/>
    <property type="evidence" value="ECO:0007669"/>
    <property type="project" value="UniProtKB-KW"/>
</dbReference>
<dbReference type="GO" id="GO:0042597">
    <property type="term" value="C:periplasmic space"/>
    <property type="evidence" value="ECO:0007669"/>
    <property type="project" value="UniProtKB-SubCell"/>
</dbReference>
<keyword evidence="3 9" id="KW-0808">Transferase</keyword>
<dbReference type="GO" id="GO:0042121">
    <property type="term" value="P:alginic acid biosynthetic process"/>
    <property type="evidence" value="ECO:0007669"/>
    <property type="project" value="UniProtKB-UniPathway"/>
</dbReference>